<dbReference type="Pfam" id="PF01343">
    <property type="entry name" value="Peptidase_S49"/>
    <property type="match status" value="2"/>
</dbReference>
<dbReference type="InterPro" id="IPR004634">
    <property type="entry name" value="Pept_S49_pIV"/>
</dbReference>
<reference evidence="9 10" key="1">
    <citation type="submission" date="2014-09" db="EMBL/GenBank/DDBJ databases">
        <title>Alistipes sp. 627, sp. nov., a novel member of the family Rikenellaceae isolated from human faeces.</title>
        <authorList>
            <person name="Shkoporov A.N."/>
            <person name="Chaplin A.V."/>
            <person name="Motuzova O.V."/>
            <person name="Kafarskaia L.I."/>
            <person name="Khokhlova E.V."/>
            <person name="Efimov B.A."/>
        </authorList>
    </citation>
    <scope>NUCLEOTIDE SEQUENCE [LARGE SCALE GENOMIC DNA]</scope>
    <source>
        <strain evidence="9 10">627</strain>
    </source>
</reference>
<name>A0ABR4YLD3_9BACT</name>
<dbReference type="Gene3D" id="3.90.226.10">
    <property type="entry name" value="2-enoyl-CoA Hydratase, Chain A, domain 1"/>
    <property type="match status" value="3"/>
</dbReference>
<evidence type="ECO:0000259" key="8">
    <source>
        <dbReference type="Pfam" id="PF01343"/>
    </source>
</evidence>
<gene>
    <name evidence="9" type="ORF">LG35_01045</name>
</gene>
<dbReference type="EMBL" id="JRGF01000001">
    <property type="protein sequence ID" value="KHE43065.1"/>
    <property type="molecule type" value="Genomic_DNA"/>
</dbReference>
<keyword evidence="4" id="KW-0378">Hydrolase</keyword>
<feature type="domain" description="Peptidase S49" evidence="8">
    <location>
        <begin position="382"/>
        <end position="531"/>
    </location>
</feature>
<keyword evidence="10" id="KW-1185">Reference proteome</keyword>
<keyword evidence="5" id="KW-0720">Serine protease</keyword>
<dbReference type="InterPro" id="IPR002142">
    <property type="entry name" value="Peptidase_S49"/>
</dbReference>
<comment type="caution">
    <text evidence="9">The sequence shown here is derived from an EMBL/GenBank/DDBJ whole genome shotgun (WGS) entry which is preliminary data.</text>
</comment>
<keyword evidence="6 7" id="KW-0472">Membrane</keyword>
<dbReference type="InterPro" id="IPR029045">
    <property type="entry name" value="ClpP/crotonase-like_dom_sf"/>
</dbReference>
<accession>A0ABR4YLD3</accession>
<dbReference type="PANTHER" id="PTHR33209">
    <property type="entry name" value="PROTEASE 4"/>
    <property type="match status" value="1"/>
</dbReference>
<evidence type="ECO:0000256" key="4">
    <source>
        <dbReference type="ARBA" id="ARBA00022801"/>
    </source>
</evidence>
<dbReference type="InterPro" id="IPR047272">
    <property type="entry name" value="S49_SppA_C"/>
</dbReference>
<protein>
    <recommendedName>
        <fullName evidence="8">Peptidase S49 domain-containing protein</fullName>
    </recommendedName>
</protein>
<dbReference type="PIRSF" id="PIRSF001217">
    <property type="entry name" value="Protease_4_SppA"/>
    <property type="match status" value="1"/>
</dbReference>
<keyword evidence="3" id="KW-0645">Protease</keyword>
<evidence type="ECO:0000256" key="7">
    <source>
        <dbReference type="SAM" id="Phobius"/>
    </source>
</evidence>
<evidence type="ECO:0000256" key="3">
    <source>
        <dbReference type="ARBA" id="ARBA00022670"/>
    </source>
</evidence>
<comment type="subcellular location">
    <subcellularLocation>
        <location evidence="1">Membrane</location>
    </subcellularLocation>
</comment>
<dbReference type="Gene3D" id="6.20.330.10">
    <property type="match status" value="1"/>
</dbReference>
<dbReference type="CDD" id="cd07023">
    <property type="entry name" value="S49_Sppa_N_C"/>
    <property type="match status" value="1"/>
</dbReference>
<feature type="transmembrane region" description="Helical" evidence="7">
    <location>
        <begin position="12"/>
        <end position="37"/>
    </location>
</feature>
<evidence type="ECO:0000256" key="2">
    <source>
        <dbReference type="ARBA" id="ARBA00008683"/>
    </source>
</evidence>
<dbReference type="RefSeq" id="WP_035471336.1">
    <property type="nucleotide sequence ID" value="NZ_JRGF01000001.1"/>
</dbReference>
<feature type="domain" description="Peptidase S49" evidence="8">
    <location>
        <begin position="126"/>
        <end position="273"/>
    </location>
</feature>
<proteinExistence type="inferred from homology"/>
<sequence>MKNFFKTFGAALLAFFVGTVLMWFVLFSIIGGIAASFGQRQVYVPSDAVLVVDFRSGIVDSPDNRFGAFDVNRRRLETSNTMLEVTDAVRLAASDPNIKGIYINIAGSGAVNYGNMEELRSELLRFKESGKFVVAYNEVYSQPAYWLSSAADRVFIHPEGFMDWRGVAANVMFYKGLLDKLGVDVEIIRHGTFKSAVEPYITDRMSPANRLQMTTLVNSLWDVMLADISESRGIPADKLRQYAEEMAVREPDDALRFGFVDGVLYRDEMADMLSALCRGEELSAASVSEHTDFNAVSLGDYIAARAVHARKVSKNKVALIYADGQIVDGESYPGAVGGATLADQIAQAREDNGVKAVVLRVNSPGGSALASDVVWREMELCREVKPVVVSMGGVAASGGYYISAPADVILADRTTQTGSIGVFGMKLNLEKTLRDKVGITVDVAKTNAYADMGSIARPLMPAERAFLQGQVEKTYGTFVEHVAAGRNMTFEQVDEIGQGRVWLGTEAKKNGLVDGFGGLSDAVALAADRAGIAADFRVYEILSEPDSFAAFLSMFSARMQRFSAACVHGELGEAFVHYDMLSRTLREDGVMALMPYTISFE</sequence>
<evidence type="ECO:0000256" key="1">
    <source>
        <dbReference type="ARBA" id="ARBA00004370"/>
    </source>
</evidence>
<evidence type="ECO:0000313" key="9">
    <source>
        <dbReference type="EMBL" id="KHE43065.1"/>
    </source>
</evidence>
<dbReference type="Proteomes" id="UP000030889">
    <property type="component" value="Unassembled WGS sequence"/>
</dbReference>
<comment type="similarity">
    <text evidence="2">Belongs to the peptidase S49 family.</text>
</comment>
<evidence type="ECO:0000256" key="6">
    <source>
        <dbReference type="ARBA" id="ARBA00023136"/>
    </source>
</evidence>
<keyword evidence="7" id="KW-0812">Transmembrane</keyword>
<dbReference type="SUPFAM" id="SSF52096">
    <property type="entry name" value="ClpP/crotonase"/>
    <property type="match status" value="2"/>
</dbReference>
<dbReference type="CDD" id="cd07018">
    <property type="entry name" value="S49_SppA_67K_type"/>
    <property type="match status" value="1"/>
</dbReference>
<dbReference type="PANTHER" id="PTHR33209:SF1">
    <property type="entry name" value="PEPTIDASE S49 DOMAIN-CONTAINING PROTEIN"/>
    <property type="match status" value="1"/>
</dbReference>
<dbReference type="NCBIfam" id="TIGR00705">
    <property type="entry name" value="SppA_67K"/>
    <property type="match status" value="1"/>
</dbReference>
<dbReference type="InterPro" id="IPR004635">
    <property type="entry name" value="Pept_S49_SppA"/>
</dbReference>
<keyword evidence="7" id="KW-1133">Transmembrane helix</keyword>
<dbReference type="InterPro" id="IPR047217">
    <property type="entry name" value="S49_SppA_67K_type_N"/>
</dbReference>
<organism evidence="9 10">
    <name type="scientific">Alistipes inops</name>
    <dbReference type="NCBI Taxonomy" id="1501391"/>
    <lineage>
        <taxon>Bacteria</taxon>
        <taxon>Pseudomonadati</taxon>
        <taxon>Bacteroidota</taxon>
        <taxon>Bacteroidia</taxon>
        <taxon>Bacteroidales</taxon>
        <taxon>Rikenellaceae</taxon>
        <taxon>Alistipes</taxon>
    </lineage>
</organism>
<evidence type="ECO:0000256" key="5">
    <source>
        <dbReference type="ARBA" id="ARBA00022825"/>
    </source>
</evidence>
<dbReference type="NCBIfam" id="TIGR00706">
    <property type="entry name" value="SppA_dom"/>
    <property type="match status" value="1"/>
</dbReference>
<evidence type="ECO:0000313" key="10">
    <source>
        <dbReference type="Proteomes" id="UP000030889"/>
    </source>
</evidence>